<dbReference type="RefSeq" id="WP_272135458.1">
    <property type="nucleotide sequence ID" value="NZ_JAQLOI010000001.1"/>
</dbReference>
<sequence length="189" mass="21872">MSEEFDDFYTCEVREDYKQTSSIVSYGIENIAFKDNVADWDECLTVTLDGYPAQQTLQARFRTEGVLTDKVRLHYLAPDISDSAYSTYFNLSANPDNLSIDTLNELSFIDADLTNEEDYNAHKLSKVSYDYSQPDNEVVRDQYTKWGTTEEWKRTIEYMDGSSEDFCGPSEEQIELYNLDDYDGVCPIY</sequence>
<evidence type="ECO:0000313" key="1">
    <source>
        <dbReference type="EMBL" id="MDB1123802.1"/>
    </source>
</evidence>
<accession>A0ABT4YQH0</accession>
<name>A0ABT4YQH0_9VIBR</name>
<dbReference type="EMBL" id="JAQLOI010000001">
    <property type="protein sequence ID" value="MDB1123802.1"/>
    <property type="molecule type" value="Genomic_DNA"/>
</dbReference>
<evidence type="ECO:0000313" key="2">
    <source>
        <dbReference type="Proteomes" id="UP001210678"/>
    </source>
</evidence>
<reference evidence="1 2" key="1">
    <citation type="submission" date="2023-01" db="EMBL/GenBank/DDBJ databases">
        <title>Vibrio sp. KJ40-1 sp.nov, isolated from marine algae.</title>
        <authorList>
            <person name="Butt M."/>
            <person name="Kim J.M.J."/>
            <person name="Jeon C.O.C."/>
        </authorList>
    </citation>
    <scope>NUCLEOTIDE SEQUENCE [LARGE SCALE GENOMIC DNA]</scope>
    <source>
        <strain evidence="1 2">KJ40-1</strain>
    </source>
</reference>
<gene>
    <name evidence="1" type="ORF">PGX00_09105</name>
</gene>
<protein>
    <submittedName>
        <fullName evidence="1">Uncharacterized protein</fullName>
    </submittedName>
</protein>
<organism evidence="1 2">
    <name type="scientific">Vibrio algarum</name>
    <dbReference type="NCBI Taxonomy" id="3020714"/>
    <lineage>
        <taxon>Bacteria</taxon>
        <taxon>Pseudomonadati</taxon>
        <taxon>Pseudomonadota</taxon>
        <taxon>Gammaproteobacteria</taxon>
        <taxon>Vibrionales</taxon>
        <taxon>Vibrionaceae</taxon>
        <taxon>Vibrio</taxon>
    </lineage>
</organism>
<keyword evidence="2" id="KW-1185">Reference proteome</keyword>
<dbReference type="Proteomes" id="UP001210678">
    <property type="component" value="Unassembled WGS sequence"/>
</dbReference>
<comment type="caution">
    <text evidence="1">The sequence shown here is derived from an EMBL/GenBank/DDBJ whole genome shotgun (WGS) entry which is preliminary data.</text>
</comment>
<proteinExistence type="predicted"/>